<evidence type="ECO:0000256" key="1">
    <source>
        <dbReference type="ARBA" id="ARBA00001798"/>
    </source>
</evidence>
<keyword evidence="11" id="KW-1185">Reference proteome</keyword>
<keyword evidence="8" id="KW-0862">Zinc</keyword>
<proteinExistence type="predicted"/>
<feature type="non-terminal residue" evidence="10">
    <location>
        <position position="191"/>
    </location>
</feature>
<dbReference type="InterPro" id="IPR017907">
    <property type="entry name" value="Znf_RING_CS"/>
</dbReference>
<evidence type="ECO:0000313" key="11">
    <source>
        <dbReference type="Proteomes" id="UP000011761"/>
    </source>
</evidence>
<keyword evidence="7" id="KW-0833">Ubl conjugation pathway</keyword>
<name>M2N2B3_BAUPA</name>
<dbReference type="CDD" id="cd22584">
    <property type="entry name" value="Rcat_RBR_unk"/>
    <property type="match status" value="1"/>
</dbReference>
<evidence type="ECO:0000256" key="3">
    <source>
        <dbReference type="ARBA" id="ARBA00022679"/>
    </source>
</evidence>
<dbReference type="EC" id="2.3.2.31" evidence="2"/>
<comment type="catalytic activity">
    <reaction evidence="1">
        <text>[E2 ubiquitin-conjugating enzyme]-S-ubiquitinyl-L-cysteine + [acceptor protein]-L-lysine = [E2 ubiquitin-conjugating enzyme]-L-cysteine + [acceptor protein]-N(6)-ubiquitinyl-L-lysine.</text>
        <dbReference type="EC" id="2.3.2.31"/>
    </reaction>
</comment>
<feature type="non-terminal residue" evidence="10">
    <location>
        <position position="1"/>
    </location>
</feature>
<dbReference type="Gene3D" id="3.30.40.10">
    <property type="entry name" value="Zinc/RING finger domain, C3HC4 (zinc finger)"/>
    <property type="match status" value="1"/>
</dbReference>
<dbReference type="AlphaFoldDB" id="M2N2B3"/>
<evidence type="ECO:0000256" key="8">
    <source>
        <dbReference type="ARBA" id="ARBA00022833"/>
    </source>
</evidence>
<dbReference type="GO" id="GO:0016567">
    <property type="term" value="P:protein ubiquitination"/>
    <property type="evidence" value="ECO:0007669"/>
    <property type="project" value="InterPro"/>
</dbReference>
<dbReference type="HOGENOM" id="CLU_022048_5_2_1"/>
<reference evidence="10 11" key="1">
    <citation type="journal article" date="2012" name="PLoS Pathog.">
        <title>Diverse lifestyles and strategies of plant pathogenesis encoded in the genomes of eighteen Dothideomycetes fungi.</title>
        <authorList>
            <person name="Ohm R.A."/>
            <person name="Feau N."/>
            <person name="Henrissat B."/>
            <person name="Schoch C.L."/>
            <person name="Horwitz B.A."/>
            <person name="Barry K.W."/>
            <person name="Condon B.J."/>
            <person name="Copeland A.C."/>
            <person name="Dhillon B."/>
            <person name="Glaser F."/>
            <person name="Hesse C.N."/>
            <person name="Kosti I."/>
            <person name="LaButti K."/>
            <person name="Lindquist E.A."/>
            <person name="Lucas S."/>
            <person name="Salamov A.A."/>
            <person name="Bradshaw R.E."/>
            <person name="Ciuffetti L."/>
            <person name="Hamelin R.C."/>
            <person name="Kema G.H.J."/>
            <person name="Lawrence C."/>
            <person name="Scott J.A."/>
            <person name="Spatafora J.W."/>
            <person name="Turgeon B.G."/>
            <person name="de Wit P.J.G.M."/>
            <person name="Zhong S."/>
            <person name="Goodwin S.B."/>
            <person name="Grigoriev I.V."/>
        </authorList>
    </citation>
    <scope>NUCLEOTIDE SEQUENCE [LARGE SCALE GENOMIC DNA]</scope>
    <source>
        <strain evidence="10 11">UAMH 10762</strain>
    </source>
</reference>
<organism evidence="10 11">
    <name type="scientific">Baudoinia panamericana (strain UAMH 10762)</name>
    <name type="common">Angels' share fungus</name>
    <name type="synonym">Baudoinia compniacensis (strain UAMH 10762)</name>
    <dbReference type="NCBI Taxonomy" id="717646"/>
    <lineage>
        <taxon>Eukaryota</taxon>
        <taxon>Fungi</taxon>
        <taxon>Dikarya</taxon>
        <taxon>Ascomycota</taxon>
        <taxon>Pezizomycotina</taxon>
        <taxon>Dothideomycetes</taxon>
        <taxon>Dothideomycetidae</taxon>
        <taxon>Mycosphaerellales</taxon>
        <taxon>Teratosphaeriaceae</taxon>
        <taxon>Baudoinia</taxon>
    </lineage>
</organism>
<evidence type="ECO:0000256" key="6">
    <source>
        <dbReference type="ARBA" id="ARBA00022771"/>
    </source>
</evidence>
<dbReference type="Proteomes" id="UP000011761">
    <property type="component" value="Unassembled WGS sequence"/>
</dbReference>
<dbReference type="GeneID" id="19114125"/>
<dbReference type="GO" id="GO:0008270">
    <property type="term" value="F:zinc ion binding"/>
    <property type="evidence" value="ECO:0007669"/>
    <property type="project" value="UniProtKB-KW"/>
</dbReference>
<dbReference type="InterPro" id="IPR013083">
    <property type="entry name" value="Znf_RING/FYVE/PHD"/>
</dbReference>
<evidence type="ECO:0000313" key="10">
    <source>
        <dbReference type="EMBL" id="EMC92815.1"/>
    </source>
</evidence>
<dbReference type="CDD" id="cd20335">
    <property type="entry name" value="BRcat_RBR"/>
    <property type="match status" value="1"/>
</dbReference>
<dbReference type="PANTHER" id="PTHR11685">
    <property type="entry name" value="RBR FAMILY RING FINGER AND IBR DOMAIN-CONTAINING"/>
    <property type="match status" value="1"/>
</dbReference>
<dbReference type="RefSeq" id="XP_007679885.1">
    <property type="nucleotide sequence ID" value="XM_007681695.1"/>
</dbReference>
<keyword evidence="3" id="KW-0808">Transferase</keyword>
<dbReference type="InterPro" id="IPR002867">
    <property type="entry name" value="IBR_dom"/>
</dbReference>
<evidence type="ECO:0000256" key="7">
    <source>
        <dbReference type="ARBA" id="ARBA00022786"/>
    </source>
</evidence>
<dbReference type="KEGG" id="bcom:BAUCODRAFT_41633"/>
<dbReference type="EMBL" id="KB445561">
    <property type="protein sequence ID" value="EMC92815.1"/>
    <property type="molecule type" value="Genomic_DNA"/>
</dbReference>
<dbReference type="OrthoDB" id="9977870at2759"/>
<keyword evidence="6" id="KW-0863">Zinc-finger</keyword>
<keyword evidence="4" id="KW-0479">Metal-binding</keyword>
<protein>
    <recommendedName>
        <fullName evidence="2">RBR-type E3 ubiquitin transferase</fullName>
        <ecNumber evidence="2">2.3.2.31</ecNumber>
    </recommendedName>
</protein>
<evidence type="ECO:0000256" key="4">
    <source>
        <dbReference type="ARBA" id="ARBA00022723"/>
    </source>
</evidence>
<dbReference type="Pfam" id="PF01485">
    <property type="entry name" value="IBR"/>
    <property type="match status" value="2"/>
</dbReference>
<sequence>RVVECLTCGSDDVPHKKSAKLACGHRMCHECLKRVFEMSVKDPAHMPPRCCTDNHIPLKHVDKLFDLKFKVLWNRKYQEYNTKNRIYCVAPKCGEWIKPSHIHRDSHGRKFAQCPRCRTKVCTHCNNKMHRSKDCPQDPEIAKLVEQAKERGWQRCHDCSAMVELKEGCNHMTCRCKAEFCMICGAKWKSC</sequence>
<feature type="domain" description="RING-type" evidence="9">
    <location>
        <begin position="1"/>
        <end position="191"/>
    </location>
</feature>
<evidence type="ECO:0000259" key="9">
    <source>
        <dbReference type="PROSITE" id="PS51873"/>
    </source>
</evidence>
<dbReference type="eggNOG" id="KOG1812">
    <property type="taxonomic scope" value="Eukaryota"/>
</dbReference>
<dbReference type="PROSITE" id="PS00518">
    <property type="entry name" value="ZF_RING_1"/>
    <property type="match status" value="1"/>
</dbReference>
<dbReference type="InterPro" id="IPR044066">
    <property type="entry name" value="TRIAD_supradom"/>
</dbReference>
<keyword evidence="5" id="KW-0677">Repeat</keyword>
<dbReference type="PROSITE" id="PS51873">
    <property type="entry name" value="TRIAD"/>
    <property type="match status" value="1"/>
</dbReference>
<dbReference type="OMA" id="ICFERYE"/>
<evidence type="ECO:0000256" key="5">
    <source>
        <dbReference type="ARBA" id="ARBA00022737"/>
    </source>
</evidence>
<dbReference type="GO" id="GO:0061630">
    <property type="term" value="F:ubiquitin protein ligase activity"/>
    <property type="evidence" value="ECO:0007669"/>
    <property type="project" value="UniProtKB-EC"/>
</dbReference>
<accession>M2N2B3</accession>
<dbReference type="Gene3D" id="1.20.120.1750">
    <property type="match status" value="1"/>
</dbReference>
<dbReference type="SUPFAM" id="SSF57850">
    <property type="entry name" value="RING/U-box"/>
    <property type="match status" value="2"/>
</dbReference>
<evidence type="ECO:0000256" key="2">
    <source>
        <dbReference type="ARBA" id="ARBA00012251"/>
    </source>
</evidence>
<gene>
    <name evidence="10" type="ORF">BAUCODRAFT_41633</name>
</gene>
<dbReference type="InterPro" id="IPR031127">
    <property type="entry name" value="E3_UB_ligase_RBR"/>
</dbReference>